<reference evidence="2" key="1">
    <citation type="journal article" date="2014" name="Front. Microbiol.">
        <title>High frequency of phylogenetically diverse reductive dehalogenase-homologous genes in deep subseafloor sedimentary metagenomes.</title>
        <authorList>
            <person name="Kawai M."/>
            <person name="Futagami T."/>
            <person name="Toyoda A."/>
            <person name="Takaki Y."/>
            <person name="Nishi S."/>
            <person name="Hori S."/>
            <person name="Arai W."/>
            <person name="Tsubouchi T."/>
            <person name="Morono Y."/>
            <person name="Uchiyama I."/>
            <person name="Ito T."/>
            <person name="Fujiyama A."/>
            <person name="Inagaki F."/>
            <person name="Takami H."/>
        </authorList>
    </citation>
    <scope>NUCLEOTIDE SEQUENCE</scope>
    <source>
        <strain evidence="2">Expedition CK06-06</strain>
    </source>
</reference>
<keyword evidence="1" id="KW-0472">Membrane</keyword>
<accession>X1BCJ3</accession>
<name>X1BCJ3_9ZZZZ</name>
<feature type="transmembrane region" description="Helical" evidence="1">
    <location>
        <begin position="57"/>
        <end position="87"/>
    </location>
</feature>
<keyword evidence="1" id="KW-0812">Transmembrane</keyword>
<proteinExistence type="predicted"/>
<dbReference type="EMBL" id="BART01002897">
    <property type="protein sequence ID" value="GAG69696.1"/>
    <property type="molecule type" value="Genomic_DNA"/>
</dbReference>
<organism evidence="2">
    <name type="scientific">marine sediment metagenome</name>
    <dbReference type="NCBI Taxonomy" id="412755"/>
    <lineage>
        <taxon>unclassified sequences</taxon>
        <taxon>metagenomes</taxon>
        <taxon>ecological metagenomes</taxon>
    </lineage>
</organism>
<evidence type="ECO:0000313" key="2">
    <source>
        <dbReference type="EMBL" id="GAG69696.1"/>
    </source>
</evidence>
<feature type="transmembrane region" description="Helical" evidence="1">
    <location>
        <begin position="21"/>
        <end position="37"/>
    </location>
</feature>
<dbReference type="AlphaFoldDB" id="X1BCJ3"/>
<gene>
    <name evidence="2" type="ORF">S01H4_08439</name>
</gene>
<keyword evidence="1" id="KW-1133">Transmembrane helix</keyword>
<evidence type="ECO:0000256" key="1">
    <source>
        <dbReference type="SAM" id="Phobius"/>
    </source>
</evidence>
<comment type="caution">
    <text evidence="2">The sequence shown here is derived from an EMBL/GenBank/DDBJ whole genome shotgun (WGS) entry which is preliminary data.</text>
</comment>
<protein>
    <submittedName>
        <fullName evidence="2">Uncharacterized protein</fullName>
    </submittedName>
</protein>
<sequence>METNVISIGSAFFNLNIKNKIDIIAVRIFMLIFYYYIHVIDPSRSWGDVELNFIPLYVYPPLSMLLLEIFIVLSFGSLEVFTFWAFFIKL</sequence>